<sequence>MAYESLLLLGLLSVAFLLPHLSLGMGFGIALPGWALILHVFVVLGAYFIWCWHRGGQTLAMQTWKIALSTPSGEQPSLARLALRYALAWPSVIYLGAGLLWALFDRDRQFLHDRLAGTRIVFKRV</sequence>
<comment type="subcellular location">
    <subcellularLocation>
        <location evidence="1">Cell membrane</location>
        <topology evidence="1">Multi-pass membrane protein</topology>
    </subcellularLocation>
</comment>
<evidence type="ECO:0000256" key="6">
    <source>
        <dbReference type="SAM" id="Phobius"/>
    </source>
</evidence>
<dbReference type="HOGENOM" id="CLU_053152_4_2_4"/>
<dbReference type="InterPro" id="IPR051791">
    <property type="entry name" value="Pra-immunoreactive"/>
</dbReference>
<feature type="transmembrane region" description="Helical" evidence="6">
    <location>
        <begin position="85"/>
        <end position="104"/>
    </location>
</feature>
<feature type="transmembrane region" description="Helical" evidence="6">
    <location>
        <begin position="34"/>
        <end position="52"/>
    </location>
</feature>
<dbReference type="PANTHER" id="PTHR36115">
    <property type="entry name" value="PROLINE-RICH ANTIGEN HOMOLOG-RELATED"/>
    <property type="match status" value="1"/>
</dbReference>
<reference evidence="8 9" key="1">
    <citation type="journal article" date="2014" name="Syst. Appl. Microbiol.">
        <title>Complete genomes of freshwater sulfur oxidizers Sulfuricella denitrificans skB26 and Sulfuritalea hydrogenivorans sk43H: genetic insights into the sulfur oxidation pathway of betaproteobacteria.</title>
        <authorList>
            <person name="Watanabe T."/>
            <person name="Kojima H."/>
            <person name="Fukui M."/>
        </authorList>
    </citation>
    <scope>NUCLEOTIDE SEQUENCE [LARGE SCALE GENOMIC DNA]</scope>
    <source>
        <strain evidence="8">DSM22779</strain>
    </source>
</reference>
<dbReference type="GO" id="GO:0005886">
    <property type="term" value="C:plasma membrane"/>
    <property type="evidence" value="ECO:0007669"/>
    <property type="project" value="UniProtKB-SubCell"/>
</dbReference>
<dbReference type="PANTHER" id="PTHR36115:SF10">
    <property type="entry name" value="RDD DOMAIN-CONTAINING PROTEIN"/>
    <property type="match status" value="1"/>
</dbReference>
<feature type="domain" description="RDD" evidence="7">
    <location>
        <begin position="9"/>
        <end position="117"/>
    </location>
</feature>
<evidence type="ECO:0000256" key="2">
    <source>
        <dbReference type="ARBA" id="ARBA00022475"/>
    </source>
</evidence>
<evidence type="ECO:0000313" key="9">
    <source>
        <dbReference type="Proteomes" id="UP000031637"/>
    </source>
</evidence>
<evidence type="ECO:0000259" key="7">
    <source>
        <dbReference type="Pfam" id="PF06271"/>
    </source>
</evidence>
<dbReference type="EMBL" id="AP012547">
    <property type="protein sequence ID" value="BAO30487.1"/>
    <property type="molecule type" value="Genomic_DNA"/>
</dbReference>
<keyword evidence="4 6" id="KW-1133">Transmembrane helix</keyword>
<keyword evidence="9" id="KW-1185">Reference proteome</keyword>
<evidence type="ECO:0000256" key="1">
    <source>
        <dbReference type="ARBA" id="ARBA00004651"/>
    </source>
</evidence>
<keyword evidence="3 6" id="KW-0812">Transmembrane</keyword>
<accession>W0SI50</accession>
<name>W0SI50_9PROT</name>
<evidence type="ECO:0000256" key="3">
    <source>
        <dbReference type="ARBA" id="ARBA00022692"/>
    </source>
</evidence>
<proteinExistence type="predicted"/>
<dbReference type="Pfam" id="PF06271">
    <property type="entry name" value="RDD"/>
    <property type="match status" value="1"/>
</dbReference>
<keyword evidence="5 6" id="KW-0472">Membrane</keyword>
<evidence type="ECO:0000256" key="4">
    <source>
        <dbReference type="ARBA" id="ARBA00022989"/>
    </source>
</evidence>
<dbReference type="InterPro" id="IPR010432">
    <property type="entry name" value="RDD"/>
</dbReference>
<organism evidence="8 9">
    <name type="scientific">Sulfuritalea hydrogenivorans sk43H</name>
    <dbReference type="NCBI Taxonomy" id="1223802"/>
    <lineage>
        <taxon>Bacteria</taxon>
        <taxon>Pseudomonadati</taxon>
        <taxon>Pseudomonadota</taxon>
        <taxon>Betaproteobacteria</taxon>
        <taxon>Nitrosomonadales</taxon>
        <taxon>Sterolibacteriaceae</taxon>
        <taxon>Sulfuritalea</taxon>
    </lineage>
</organism>
<evidence type="ECO:0000313" key="8">
    <source>
        <dbReference type="EMBL" id="BAO30487.1"/>
    </source>
</evidence>
<dbReference type="STRING" id="1223802.SUTH_02708"/>
<dbReference type="KEGG" id="shd:SUTH_02708"/>
<protein>
    <submittedName>
        <fullName evidence="8">Putative RDD family protein</fullName>
    </submittedName>
</protein>
<gene>
    <name evidence="8" type="ORF">SUTH_02708</name>
</gene>
<keyword evidence="2" id="KW-1003">Cell membrane</keyword>
<evidence type="ECO:0000256" key="5">
    <source>
        <dbReference type="ARBA" id="ARBA00023136"/>
    </source>
</evidence>
<dbReference type="Proteomes" id="UP000031637">
    <property type="component" value="Chromosome"/>
</dbReference>
<dbReference type="AlphaFoldDB" id="W0SI50"/>